<dbReference type="InterPro" id="IPR036866">
    <property type="entry name" value="RibonucZ/Hydroxyglut_hydro"/>
</dbReference>
<dbReference type="CDD" id="cd06262">
    <property type="entry name" value="metallo-hydrolase-like_MBL-fold"/>
    <property type="match status" value="1"/>
</dbReference>
<keyword evidence="3 6" id="KW-0378">Hydrolase</keyword>
<dbReference type="GO" id="GO:0046872">
    <property type="term" value="F:metal ion binding"/>
    <property type="evidence" value="ECO:0007669"/>
    <property type="project" value="UniProtKB-KW"/>
</dbReference>
<evidence type="ECO:0000256" key="2">
    <source>
        <dbReference type="ARBA" id="ARBA00022723"/>
    </source>
</evidence>
<feature type="domain" description="Metallo-beta-lactamase" evidence="5">
    <location>
        <begin position="12"/>
        <end position="193"/>
    </location>
</feature>
<dbReference type="InterPro" id="IPR001279">
    <property type="entry name" value="Metallo-B-lactamas"/>
</dbReference>
<proteinExistence type="predicted"/>
<comment type="cofactor">
    <cofactor evidence="1">
        <name>Zn(2+)</name>
        <dbReference type="ChEBI" id="CHEBI:29105"/>
    </cofactor>
</comment>
<dbReference type="AlphaFoldDB" id="A0A7K0KJG7"/>
<dbReference type="InterPro" id="IPR051453">
    <property type="entry name" value="MBL_Glyoxalase_II"/>
</dbReference>
<dbReference type="SUPFAM" id="SSF56281">
    <property type="entry name" value="Metallo-hydrolase/oxidoreductase"/>
    <property type="match status" value="1"/>
</dbReference>
<dbReference type="Gene3D" id="3.60.15.10">
    <property type="entry name" value="Ribonuclease Z/Hydroxyacylglutathione hydrolase-like"/>
    <property type="match status" value="1"/>
</dbReference>
<reference evidence="6 7" key="1">
    <citation type="submission" date="2019-08" db="EMBL/GenBank/DDBJ databases">
        <title>In-depth cultivation of the pig gut microbiome towards novel bacterial diversity and tailored functional studies.</title>
        <authorList>
            <person name="Wylensek D."/>
            <person name="Hitch T.C.A."/>
            <person name="Clavel T."/>
        </authorList>
    </citation>
    <scope>NUCLEOTIDE SEQUENCE [LARGE SCALE GENOMIC DNA]</scope>
    <source>
        <strain evidence="6 7">LKV-178-WT-2A</strain>
    </source>
</reference>
<dbReference type="Pfam" id="PF00753">
    <property type="entry name" value="Lactamase_B"/>
    <property type="match status" value="1"/>
</dbReference>
<protein>
    <submittedName>
        <fullName evidence="6">MBL fold metallo-hydrolase</fullName>
    </submittedName>
</protein>
<sequence length="208" mass="23572">MIRRIVVKDVFAVNCYFYIDDETRHGFLIDPGAQASRILQKIEENGWTIERILLTHGHFDHTGAVSEIAQTLGIPYCIHRDGEKYLTDTRWNLSAYCGRNVYLDGAEYFDDGDIIRLKANPSFALKVIHTPGHTPDSVIFYSLQDEVAFVGDTIFHDCPGSTQYIGGNEVQLYNSIYKRILTLPDDTVLYSGHTEPTTIGQERPMYCG</sequence>
<evidence type="ECO:0000313" key="6">
    <source>
        <dbReference type="EMBL" id="MST86048.1"/>
    </source>
</evidence>
<accession>A0A7K0KJG7</accession>
<name>A0A7K0KJG7_9BACT</name>
<comment type="caution">
    <text evidence="6">The sequence shown here is derived from an EMBL/GenBank/DDBJ whole genome shotgun (WGS) entry which is preliminary data.</text>
</comment>
<keyword evidence="7" id="KW-1185">Reference proteome</keyword>
<dbReference type="Proteomes" id="UP000438914">
    <property type="component" value="Unassembled WGS sequence"/>
</dbReference>
<dbReference type="RefSeq" id="WP_154535641.1">
    <property type="nucleotide sequence ID" value="NZ_VUNG01000085.1"/>
</dbReference>
<evidence type="ECO:0000256" key="3">
    <source>
        <dbReference type="ARBA" id="ARBA00022801"/>
    </source>
</evidence>
<dbReference type="PANTHER" id="PTHR46233:SF3">
    <property type="entry name" value="HYDROXYACYLGLUTATHIONE HYDROLASE GLOC"/>
    <property type="match status" value="1"/>
</dbReference>
<evidence type="ECO:0000256" key="4">
    <source>
        <dbReference type="ARBA" id="ARBA00022833"/>
    </source>
</evidence>
<dbReference type="SMART" id="SM00849">
    <property type="entry name" value="Lactamase_B"/>
    <property type="match status" value="1"/>
</dbReference>
<dbReference type="EMBL" id="VUNG01000085">
    <property type="protein sequence ID" value="MST86048.1"/>
    <property type="molecule type" value="Genomic_DNA"/>
</dbReference>
<dbReference type="PANTHER" id="PTHR46233">
    <property type="entry name" value="HYDROXYACYLGLUTATHIONE HYDROLASE GLOC"/>
    <property type="match status" value="1"/>
</dbReference>
<gene>
    <name evidence="6" type="ORF">FYJ73_15485</name>
</gene>
<evidence type="ECO:0000256" key="1">
    <source>
        <dbReference type="ARBA" id="ARBA00001947"/>
    </source>
</evidence>
<organism evidence="6 7">
    <name type="scientific">Hallella mizrahii</name>
    <dbReference type="NCBI Taxonomy" id="2606637"/>
    <lineage>
        <taxon>Bacteria</taxon>
        <taxon>Pseudomonadati</taxon>
        <taxon>Bacteroidota</taxon>
        <taxon>Bacteroidia</taxon>
        <taxon>Bacteroidales</taxon>
        <taxon>Prevotellaceae</taxon>
        <taxon>Hallella</taxon>
    </lineage>
</organism>
<evidence type="ECO:0000259" key="5">
    <source>
        <dbReference type="SMART" id="SM00849"/>
    </source>
</evidence>
<evidence type="ECO:0000313" key="7">
    <source>
        <dbReference type="Proteomes" id="UP000438914"/>
    </source>
</evidence>
<keyword evidence="4" id="KW-0862">Zinc</keyword>
<dbReference type="GO" id="GO:0016787">
    <property type="term" value="F:hydrolase activity"/>
    <property type="evidence" value="ECO:0007669"/>
    <property type="project" value="UniProtKB-KW"/>
</dbReference>
<keyword evidence="2" id="KW-0479">Metal-binding</keyword>